<dbReference type="Gene3D" id="3.90.1170.50">
    <property type="entry name" value="Aldehyde oxidase/xanthine dehydrogenase, a/b hammerhead"/>
    <property type="match status" value="1"/>
</dbReference>
<keyword evidence="3" id="KW-1185">Reference proteome</keyword>
<dbReference type="InterPro" id="IPR037165">
    <property type="entry name" value="AldOxase/xan_DH_Mopterin-bd_sf"/>
</dbReference>
<name>A0A1L8CSR1_9THEO</name>
<sequence length="421" mass="46354">MEERVVGQSPWRIDGIAKVSGRAVFPQDIYLPGMVYGKTVRSKYPHARITKLDVSKAEALPGVLKVFTAKDVPGHNGHGVLHPDIPVFADGKVTSINDALCLVVAKTQDIAEEAALLVEVEYEELPAVFDPREAMKETAPKLRENGNIAYHLKIRKGDVEKGFAQAEVIVEESFKTSMVDQAFLQPEAGVATVDERGHVVIYVATQYPHWDRTEIARALGIPQNRVRVVTTAVGGAFGGREDMTVQIHACLAAMVLKRPVKIVYDRSESFKAHSKRHPMYMDYKVGATRDGKLVALEATIIGDAGAYLSWSPNILRKAAVHATGPYVIHNVKVDSYAVHTNNPFTGAMRGFGAAQPPMAYEAIMDMLAEKLKLHPFTLRWRNAFERGSETATGQILDMSVGLKETMIEAAKHFGWNVAELK</sequence>
<dbReference type="STRING" id="870242.cpu_04370"/>
<evidence type="ECO:0000313" key="3">
    <source>
        <dbReference type="Proteomes" id="UP000187485"/>
    </source>
</evidence>
<comment type="caution">
    <text evidence="2">The sequence shown here is derived from an EMBL/GenBank/DDBJ whole genome shotgun (WGS) entry which is preliminary data.</text>
</comment>
<dbReference type="GO" id="GO:0016491">
    <property type="term" value="F:oxidoreductase activity"/>
    <property type="evidence" value="ECO:0007669"/>
    <property type="project" value="InterPro"/>
</dbReference>
<feature type="domain" description="Aldehyde oxidase/xanthine dehydrogenase a/b hammerhead" evidence="1">
    <location>
        <begin position="20"/>
        <end position="126"/>
    </location>
</feature>
<dbReference type="Pfam" id="PF01315">
    <property type="entry name" value="Ald_Xan_dh_C"/>
    <property type="match status" value="1"/>
</dbReference>
<protein>
    <submittedName>
        <fullName evidence="2">Aldehyde oxidase</fullName>
    </submittedName>
</protein>
<dbReference type="PANTHER" id="PTHR11908">
    <property type="entry name" value="XANTHINE DEHYDROGENASE"/>
    <property type="match status" value="1"/>
</dbReference>
<dbReference type="InterPro" id="IPR016208">
    <property type="entry name" value="Ald_Oxase/xanthine_DH-like"/>
</dbReference>
<evidence type="ECO:0000313" key="2">
    <source>
        <dbReference type="EMBL" id="GAV21927.1"/>
    </source>
</evidence>
<dbReference type="InterPro" id="IPR036856">
    <property type="entry name" value="Ald_Oxase/Xan_DH_a/b_sf"/>
</dbReference>
<dbReference type="Gene3D" id="3.30.365.10">
    <property type="entry name" value="Aldehyde oxidase/xanthine dehydrogenase, molybdopterin binding domain"/>
    <property type="match status" value="3"/>
</dbReference>
<accession>A0A1L8CSR1</accession>
<dbReference type="SUPFAM" id="SSF56003">
    <property type="entry name" value="Molybdenum cofactor-binding domain"/>
    <property type="match status" value="1"/>
</dbReference>
<dbReference type="EMBL" id="BDJK01000006">
    <property type="protein sequence ID" value="GAV21927.1"/>
    <property type="molecule type" value="Genomic_DNA"/>
</dbReference>
<gene>
    <name evidence="2" type="ORF">cpu_04370</name>
</gene>
<dbReference type="InterPro" id="IPR000674">
    <property type="entry name" value="Ald_Oxase/Xan_DH_a/b"/>
</dbReference>
<dbReference type="AlphaFoldDB" id="A0A1L8CSR1"/>
<evidence type="ECO:0000259" key="1">
    <source>
        <dbReference type="SMART" id="SM01008"/>
    </source>
</evidence>
<organism evidence="2 3">
    <name type="scientific">Carboxydothermus pertinax</name>
    <dbReference type="NCBI Taxonomy" id="870242"/>
    <lineage>
        <taxon>Bacteria</taxon>
        <taxon>Bacillati</taxon>
        <taxon>Bacillota</taxon>
        <taxon>Clostridia</taxon>
        <taxon>Thermoanaerobacterales</taxon>
        <taxon>Thermoanaerobacteraceae</taxon>
        <taxon>Carboxydothermus</taxon>
    </lineage>
</organism>
<dbReference type="InterPro" id="IPR008274">
    <property type="entry name" value="AldOxase/xan_DH_MoCoBD1"/>
</dbReference>
<dbReference type="SUPFAM" id="SSF54665">
    <property type="entry name" value="CO dehydrogenase molybdoprotein N-domain-like"/>
    <property type="match status" value="1"/>
</dbReference>
<dbReference type="Proteomes" id="UP000187485">
    <property type="component" value="Unassembled WGS sequence"/>
</dbReference>
<dbReference type="Pfam" id="PF02738">
    <property type="entry name" value="MoCoBD_1"/>
    <property type="match status" value="1"/>
</dbReference>
<dbReference type="GO" id="GO:0005506">
    <property type="term" value="F:iron ion binding"/>
    <property type="evidence" value="ECO:0007669"/>
    <property type="project" value="InterPro"/>
</dbReference>
<proteinExistence type="predicted"/>
<dbReference type="OrthoDB" id="9759099at2"/>
<reference evidence="3" key="1">
    <citation type="submission" date="2016-12" db="EMBL/GenBank/DDBJ databases">
        <title>Draft Genome Sequences od Carboxydothermus pertinax and islandicus, Hydrogenogenic Carboxydotrophic Bacteria.</title>
        <authorList>
            <person name="Fukuyama Y."/>
            <person name="Ohmae K."/>
            <person name="Yoneda Y."/>
            <person name="Yoshida T."/>
            <person name="Sako Y."/>
        </authorList>
    </citation>
    <scope>NUCLEOTIDE SEQUENCE [LARGE SCALE GENOMIC DNA]</scope>
    <source>
        <strain evidence="3">Ug1</strain>
    </source>
</reference>
<dbReference type="SMART" id="SM01008">
    <property type="entry name" value="Ald_Xan_dh_C"/>
    <property type="match status" value="1"/>
</dbReference>
<dbReference type="PANTHER" id="PTHR11908:SF157">
    <property type="entry name" value="XANTHINE DEHYDROGENASE SUBUNIT D-RELATED"/>
    <property type="match status" value="1"/>
</dbReference>
<dbReference type="RefSeq" id="WP_075858362.1">
    <property type="nucleotide sequence ID" value="NZ_BDJK01000006.1"/>
</dbReference>